<evidence type="ECO:0000313" key="5">
    <source>
        <dbReference type="Proteomes" id="UP001152485"/>
    </source>
</evidence>
<keyword evidence="4" id="KW-1185">Reference proteome</keyword>
<keyword evidence="1" id="KW-1133">Transmembrane helix</keyword>
<evidence type="ECO:0000313" key="3">
    <source>
        <dbReference type="EMBL" id="CAH9064175.1"/>
    </source>
</evidence>
<sequence length="651" mass="74742">MQLKQQYFIIRSHKAFWSLLTLLLMTLVLHVFGVLQSLNTPFLSLFNKLNSVQATNVTLIESANLYSEHDILLTKINQHRPKAVIIFSNIYLQPQEHLNKDIFYPHQDSQQCLPSIANWGGYNITLKNLNSSKCIAIWQRIFPEQTNVGSKLINFSLAPHALPKFTSERIISDDILSDQLKNKIIFITQRPNEYIPAISAPKLDTYFNPAYLHAYVAHSLDTNTLINPLDVQSSTLLHLIAIAALIIIYQRFSINLSLVIASILTLIWITVGYFLFKLRFILIPVGEFIFITYGVLFWIFFAKKWVEEDNLLNIIGNIQQRMLGRYLPKSFINQSDPWDPILILVKQQLALKRSIFFAREEGDHRLKEIRATNCELSHIQEMRRDYQRAPYSDAIKQFGTVKVTRPFFKNLPESESQYLVPLMYAGDVRGFWAMTVEQNNAFDEGAFTHNVNQFANQIGELLFHHNIFLTQQKNANNIITRALTLNIQKPLSQRVKHSIKEMEQKLMTLEHVFNQVGSASILFNLFGHVIQTNHALENLAQKLNLAIFDITALDLLSLVTNMPIDTAKGKLRFVTLHKGELHLPVELQDEVYILAVRTINASDVKDSSNNPFEIGGILFEFINISDLICHLDDPSKLLQQLTVHQDSRVSH</sequence>
<feature type="transmembrane region" description="Helical" evidence="1">
    <location>
        <begin position="281"/>
        <end position="301"/>
    </location>
</feature>
<keyword evidence="1" id="KW-0812">Transmembrane</keyword>
<feature type="transmembrane region" description="Helical" evidence="1">
    <location>
        <begin position="256"/>
        <end position="275"/>
    </location>
</feature>
<evidence type="ECO:0000313" key="2">
    <source>
        <dbReference type="EMBL" id="CAH9059666.1"/>
    </source>
</evidence>
<organism evidence="2 4">
    <name type="scientific">Pseudoalteromonas holothuriae</name>
    <dbReference type="NCBI Taxonomy" id="2963714"/>
    <lineage>
        <taxon>Bacteria</taxon>
        <taxon>Pseudomonadati</taxon>
        <taxon>Pseudomonadota</taxon>
        <taxon>Gammaproteobacteria</taxon>
        <taxon>Alteromonadales</taxon>
        <taxon>Pseudoalteromonadaceae</taxon>
        <taxon>Pseudoalteromonas</taxon>
    </lineage>
</organism>
<keyword evidence="1" id="KW-0472">Membrane</keyword>
<protein>
    <recommendedName>
        <fullName evidence="6">CHASE2 domain-containing protein</fullName>
    </recommendedName>
</protein>
<gene>
    <name evidence="2" type="ORF">PSECIP111854_02452</name>
    <name evidence="3" type="ORF">PSECIP111951_03066</name>
</gene>
<dbReference type="RefSeq" id="WP_261594363.1">
    <property type="nucleotide sequence ID" value="NZ_CAMAPC010000008.1"/>
</dbReference>
<dbReference type="Proteomes" id="UP001152485">
    <property type="component" value="Unassembled WGS sequence"/>
</dbReference>
<accession>A0A9W4QYX4</accession>
<dbReference type="EMBL" id="CAMAPC010000008">
    <property type="protein sequence ID" value="CAH9059666.1"/>
    <property type="molecule type" value="Genomic_DNA"/>
</dbReference>
<comment type="caution">
    <text evidence="2">The sequence shown here is derived from an EMBL/GenBank/DDBJ whole genome shotgun (WGS) entry which is preliminary data.</text>
</comment>
<evidence type="ECO:0000313" key="4">
    <source>
        <dbReference type="Proteomes" id="UP001152467"/>
    </source>
</evidence>
<proteinExistence type="predicted"/>
<reference evidence="2 5" key="1">
    <citation type="submission" date="2022-07" db="EMBL/GenBank/DDBJ databases">
        <authorList>
            <person name="Criscuolo A."/>
        </authorList>
    </citation>
    <scope>NUCLEOTIDE SEQUENCE</scope>
    <source>
        <strain evidence="5">CIP 111951</strain>
        <strain evidence="2">CIP111854</strain>
        <strain evidence="3">CIP111951</strain>
    </source>
</reference>
<name>A0A9W4QYX4_9GAMM</name>
<dbReference type="EMBL" id="CAMAPD010000016">
    <property type="protein sequence ID" value="CAH9064175.1"/>
    <property type="molecule type" value="Genomic_DNA"/>
</dbReference>
<evidence type="ECO:0000256" key="1">
    <source>
        <dbReference type="SAM" id="Phobius"/>
    </source>
</evidence>
<evidence type="ECO:0008006" key="6">
    <source>
        <dbReference type="Google" id="ProtNLM"/>
    </source>
</evidence>
<dbReference type="AlphaFoldDB" id="A0A9W4QYX4"/>
<dbReference type="Proteomes" id="UP001152467">
    <property type="component" value="Unassembled WGS sequence"/>
</dbReference>